<keyword evidence="5" id="KW-1185">Reference proteome</keyword>
<dbReference type="Proteomes" id="UP000183039">
    <property type="component" value="Unassembled WGS sequence"/>
</dbReference>
<evidence type="ECO:0000313" key="4">
    <source>
        <dbReference type="EMBL" id="OJG92911.1"/>
    </source>
</evidence>
<dbReference type="RefSeq" id="WP_071876485.1">
    <property type="nucleotide sequence ID" value="NZ_JXLC01000003.1"/>
</dbReference>
<gene>
    <name evidence="3" type="ORF">ATZ33_16770</name>
    <name evidence="4" type="ORF">RV15_GL002045</name>
</gene>
<proteinExistence type="predicted"/>
<organism evidence="4 6">
    <name type="scientific">Enterococcus silesiacus</name>
    <dbReference type="NCBI Taxonomy" id="332949"/>
    <lineage>
        <taxon>Bacteria</taxon>
        <taxon>Bacillati</taxon>
        <taxon>Bacillota</taxon>
        <taxon>Bacilli</taxon>
        <taxon>Lactobacillales</taxon>
        <taxon>Enterococcaceae</taxon>
        <taxon>Enterococcus</taxon>
    </lineage>
</organism>
<evidence type="ECO:0000256" key="1">
    <source>
        <dbReference type="SAM" id="Phobius"/>
    </source>
</evidence>
<name>A0A0S3KFC3_9ENTE</name>
<feature type="transmembrane region" description="Helical" evidence="1">
    <location>
        <begin position="93"/>
        <end position="114"/>
    </location>
</feature>
<evidence type="ECO:0000259" key="2">
    <source>
        <dbReference type="Pfam" id="PF13038"/>
    </source>
</evidence>
<reference evidence="3 5" key="2">
    <citation type="submission" date="2015-12" db="EMBL/GenBank/DDBJ databases">
        <authorList>
            <person name="Lauer A."/>
            <person name="Humrighouse B."/>
            <person name="Loparev V."/>
            <person name="Shewmaker P.L."/>
            <person name="Whitney A.M."/>
            <person name="McLaughlin R.W."/>
        </authorList>
    </citation>
    <scope>NUCLEOTIDE SEQUENCE [LARGE SCALE GENOMIC DNA]</scope>
    <source>
        <strain evidence="3 5">LMG 23085</strain>
    </source>
</reference>
<dbReference type="Proteomes" id="UP000065511">
    <property type="component" value="Chromosome"/>
</dbReference>
<keyword evidence="1" id="KW-0472">Membrane</keyword>
<dbReference type="Pfam" id="PF13038">
    <property type="entry name" value="DUF3899"/>
    <property type="match status" value="1"/>
</dbReference>
<dbReference type="OrthoDB" id="2157555at2"/>
<feature type="transmembrane region" description="Helical" evidence="1">
    <location>
        <begin position="6"/>
        <end position="24"/>
    </location>
</feature>
<protein>
    <recommendedName>
        <fullName evidence="2">DUF3899 domain-containing protein</fullName>
    </recommendedName>
</protein>
<accession>A0A0S3KFC3</accession>
<dbReference type="EMBL" id="JXLC01000003">
    <property type="protein sequence ID" value="OJG92911.1"/>
    <property type="molecule type" value="Genomic_DNA"/>
</dbReference>
<evidence type="ECO:0000313" key="6">
    <source>
        <dbReference type="Proteomes" id="UP000183039"/>
    </source>
</evidence>
<keyword evidence="1" id="KW-1133">Transmembrane helix</keyword>
<dbReference type="EMBL" id="CP013614">
    <property type="protein sequence ID" value="ALS02973.1"/>
    <property type="molecule type" value="Genomic_DNA"/>
</dbReference>
<sequence length="115" mass="13523">MKNFKWPLITSAVSSIGIFTYLLIDQSLTIRSVSDTFFIVSLFFLIIGLAMWIMSSGFFDNFQRFMKMHFRFRKKNEPKEFIPFSEIGKAHQLYWLETGGILLIVSIVSLLFYFL</sequence>
<evidence type="ECO:0000313" key="5">
    <source>
        <dbReference type="Proteomes" id="UP000065511"/>
    </source>
</evidence>
<keyword evidence="1" id="KW-0812">Transmembrane</keyword>
<evidence type="ECO:0000313" key="3">
    <source>
        <dbReference type="EMBL" id="ALS02973.1"/>
    </source>
</evidence>
<dbReference type="KEGG" id="ess:ATZ33_16770"/>
<dbReference type="AlphaFoldDB" id="A0A0S3KFC3"/>
<dbReference type="InterPro" id="IPR025007">
    <property type="entry name" value="DUF3899"/>
</dbReference>
<feature type="domain" description="DUF3899" evidence="2">
    <location>
        <begin position="35"/>
        <end position="110"/>
    </location>
</feature>
<feature type="transmembrane region" description="Helical" evidence="1">
    <location>
        <begin position="36"/>
        <end position="59"/>
    </location>
</feature>
<reference evidence="4 6" key="1">
    <citation type="submission" date="2014-12" db="EMBL/GenBank/DDBJ databases">
        <title>Draft genome sequences of 29 type strains of Enterococci.</title>
        <authorList>
            <person name="Zhong Z."/>
            <person name="Sun Z."/>
            <person name="Liu W."/>
            <person name="Zhang W."/>
            <person name="Zhang H."/>
        </authorList>
    </citation>
    <scope>NUCLEOTIDE SEQUENCE [LARGE SCALE GENOMIC DNA]</scope>
    <source>
        <strain evidence="4 6">DSM 22801</strain>
    </source>
</reference>